<organism evidence="1 2">
    <name type="scientific">Xanthomonas axonopodis pv. clitoriae</name>
    <dbReference type="NCBI Taxonomy" id="487828"/>
    <lineage>
        <taxon>Bacteria</taxon>
        <taxon>Pseudomonadati</taxon>
        <taxon>Pseudomonadota</taxon>
        <taxon>Gammaproteobacteria</taxon>
        <taxon>Lysobacterales</taxon>
        <taxon>Lysobacteraceae</taxon>
        <taxon>Xanthomonas</taxon>
    </lineage>
</organism>
<name>A0AB73NZ29_9XANT</name>
<comment type="caution">
    <text evidence="1">The sequence shown here is derived from an EMBL/GenBank/DDBJ whole genome shotgun (WGS) entry which is preliminary data.</text>
</comment>
<evidence type="ECO:0000313" key="1">
    <source>
        <dbReference type="EMBL" id="OOW77082.1"/>
    </source>
</evidence>
<evidence type="ECO:0000313" key="2">
    <source>
        <dbReference type="Proteomes" id="UP000190210"/>
    </source>
</evidence>
<gene>
    <name evidence="1" type="ORF">Xclt_03095</name>
</gene>
<dbReference type="AlphaFoldDB" id="A0AB73NZ29"/>
<dbReference type="EMBL" id="LOKA01000056">
    <property type="protein sequence ID" value="OOW77082.1"/>
    <property type="molecule type" value="Genomic_DNA"/>
</dbReference>
<sequence>MIAHQGPLFQYEVVFISGELWTRLIARLTVIATVANIELAVTHIPFQLSATSTEVGAFAPLARNMIFLLMEVETEKVARIALGGIGPLLCEFCAH</sequence>
<dbReference type="Proteomes" id="UP000190210">
    <property type="component" value="Unassembled WGS sequence"/>
</dbReference>
<protein>
    <submittedName>
        <fullName evidence="1">Uncharacterized protein</fullName>
    </submittedName>
</protein>
<reference evidence="1 2" key="1">
    <citation type="submission" date="2015-12" db="EMBL/GenBank/DDBJ databases">
        <authorList>
            <person name="Bansal K."/>
            <person name="Midha S."/>
            <person name="Patil P.B."/>
        </authorList>
    </citation>
    <scope>NUCLEOTIDE SEQUENCE [LARGE SCALE GENOMIC DNA]</scope>
    <source>
        <strain evidence="1 2">LMG9045</strain>
    </source>
</reference>
<proteinExistence type="predicted"/>
<accession>A0AB73NZ29</accession>